<dbReference type="AlphaFoldDB" id="A0A087TGE4"/>
<gene>
    <name evidence="2" type="ORF">X975_16379</name>
</gene>
<feature type="non-terminal residue" evidence="2">
    <location>
        <position position="58"/>
    </location>
</feature>
<feature type="compositionally biased region" description="Basic residues" evidence="1">
    <location>
        <begin position="26"/>
        <end position="58"/>
    </location>
</feature>
<evidence type="ECO:0000256" key="1">
    <source>
        <dbReference type="SAM" id="MobiDB-lite"/>
    </source>
</evidence>
<proteinExistence type="predicted"/>
<feature type="region of interest" description="Disordered" evidence="1">
    <location>
        <begin position="1"/>
        <end position="58"/>
    </location>
</feature>
<organism evidence="2 3">
    <name type="scientific">Stegodyphus mimosarum</name>
    <name type="common">African social velvet spider</name>
    <dbReference type="NCBI Taxonomy" id="407821"/>
    <lineage>
        <taxon>Eukaryota</taxon>
        <taxon>Metazoa</taxon>
        <taxon>Ecdysozoa</taxon>
        <taxon>Arthropoda</taxon>
        <taxon>Chelicerata</taxon>
        <taxon>Arachnida</taxon>
        <taxon>Araneae</taxon>
        <taxon>Araneomorphae</taxon>
        <taxon>Entelegynae</taxon>
        <taxon>Eresoidea</taxon>
        <taxon>Eresidae</taxon>
        <taxon>Stegodyphus</taxon>
    </lineage>
</organism>
<reference evidence="2 3" key="1">
    <citation type="submission" date="2013-11" db="EMBL/GenBank/DDBJ databases">
        <title>Genome sequencing of Stegodyphus mimosarum.</title>
        <authorList>
            <person name="Bechsgaard J."/>
        </authorList>
    </citation>
    <scope>NUCLEOTIDE SEQUENCE [LARGE SCALE GENOMIC DNA]</scope>
</reference>
<accession>A0A087TGE4</accession>
<protein>
    <submittedName>
        <fullName evidence="2">Uncharacterized protein</fullName>
    </submittedName>
</protein>
<dbReference type="Proteomes" id="UP000054359">
    <property type="component" value="Unassembled WGS sequence"/>
</dbReference>
<keyword evidence="3" id="KW-1185">Reference proteome</keyword>
<name>A0A087TGE4_STEMI</name>
<sequence>MPSLRLTLRKPLIVSRRQQRASKTVGRTRGRRKRRILCTHNPSGHHFRKSRLRHSSLV</sequence>
<evidence type="ECO:0000313" key="2">
    <source>
        <dbReference type="EMBL" id="KFM64183.1"/>
    </source>
</evidence>
<dbReference type="EMBL" id="KK115098">
    <property type="protein sequence ID" value="KFM64183.1"/>
    <property type="molecule type" value="Genomic_DNA"/>
</dbReference>
<evidence type="ECO:0000313" key="3">
    <source>
        <dbReference type="Proteomes" id="UP000054359"/>
    </source>
</evidence>